<dbReference type="PANTHER" id="PTHR42711:SF5">
    <property type="entry name" value="ABC TRANSPORTER ATP-BINDING PROTEIN NATA"/>
    <property type="match status" value="1"/>
</dbReference>
<feature type="domain" description="ABC transporter" evidence="5">
    <location>
        <begin position="4"/>
        <end position="233"/>
    </location>
</feature>
<dbReference type="InterPro" id="IPR050763">
    <property type="entry name" value="ABC_transporter_ATP-binding"/>
</dbReference>
<dbReference type="Gene3D" id="3.40.50.300">
    <property type="entry name" value="P-loop containing nucleotide triphosphate hydrolases"/>
    <property type="match status" value="1"/>
</dbReference>
<gene>
    <name evidence="6" type="ORF">COX47_00825</name>
</gene>
<dbReference type="GO" id="GO:0016887">
    <property type="term" value="F:ATP hydrolysis activity"/>
    <property type="evidence" value="ECO:0007669"/>
    <property type="project" value="InterPro"/>
</dbReference>
<evidence type="ECO:0000259" key="5">
    <source>
        <dbReference type="PROSITE" id="PS50893"/>
    </source>
</evidence>
<evidence type="ECO:0000313" key="7">
    <source>
        <dbReference type="Proteomes" id="UP000231025"/>
    </source>
</evidence>
<evidence type="ECO:0000256" key="4">
    <source>
        <dbReference type="ARBA" id="ARBA00022840"/>
    </source>
</evidence>
<dbReference type="Pfam" id="PF00005">
    <property type="entry name" value="ABC_tran"/>
    <property type="match status" value="1"/>
</dbReference>
<proteinExistence type="inferred from homology"/>
<keyword evidence="2" id="KW-0813">Transport</keyword>
<protein>
    <recommendedName>
        <fullName evidence="5">ABC transporter domain-containing protein</fullName>
    </recommendedName>
</protein>
<evidence type="ECO:0000256" key="1">
    <source>
        <dbReference type="ARBA" id="ARBA00005417"/>
    </source>
</evidence>
<dbReference type="GO" id="GO:0005524">
    <property type="term" value="F:ATP binding"/>
    <property type="evidence" value="ECO:0007669"/>
    <property type="project" value="UniProtKB-KW"/>
</dbReference>
<sequence>MDILQVKNLKKKFGKFMAVNNISFSLKEGEILGLLGPNGAGKTTTIQMLLRVLIPTSGEVKYFNKSLTDNREEILEKVNFSSTYTQLPWLLTVAENLKFISYLYQIKNRSQRIKKIIETFRLKRLMKEQMKDLSSGEVTRVNLAKAFINYPKILLLDEPTASLDPETADYIRKFLIKERNKFNVSIIWTSHNMAEVEEVCDRVVFINHGKIIADDTPERLAKTIEICHVALNVPDGLKRTIEICQNKKVIYKLEGRNIVVDLKEKEIPEFLRELMDRGVFYDQISIEKPTLEDYFLQVAPNESKNEV</sequence>
<dbReference type="PROSITE" id="PS50893">
    <property type="entry name" value="ABC_TRANSPORTER_2"/>
    <property type="match status" value="1"/>
</dbReference>
<keyword evidence="4" id="KW-0067">ATP-binding</keyword>
<accession>A0A2G9Y7N4</accession>
<reference evidence="6 7" key="1">
    <citation type="submission" date="2017-09" db="EMBL/GenBank/DDBJ databases">
        <title>Depth-based differentiation of microbial function through sediment-hosted aquifers and enrichment of novel symbionts in the deep terrestrial subsurface.</title>
        <authorList>
            <person name="Probst A.J."/>
            <person name="Ladd B."/>
            <person name="Jarett J.K."/>
            <person name="Geller-Mcgrath D.E."/>
            <person name="Sieber C.M."/>
            <person name="Emerson J.B."/>
            <person name="Anantharaman K."/>
            <person name="Thomas B.C."/>
            <person name="Malmstrom R."/>
            <person name="Stieglmeier M."/>
            <person name="Klingl A."/>
            <person name="Woyke T."/>
            <person name="Ryan C.M."/>
            <person name="Banfield J.F."/>
        </authorList>
    </citation>
    <scope>NUCLEOTIDE SEQUENCE [LARGE SCALE GENOMIC DNA]</scope>
    <source>
        <strain evidence="6">CG23_combo_of_CG06-09_8_20_14_all_35_49</strain>
    </source>
</reference>
<organism evidence="6 7">
    <name type="scientific">Candidatus Roizmanbacteria bacterium CG23_combo_of_CG06-09_8_20_14_all_35_49</name>
    <dbReference type="NCBI Taxonomy" id="1974863"/>
    <lineage>
        <taxon>Bacteria</taxon>
        <taxon>Candidatus Roizmaniibacteriota</taxon>
    </lineage>
</organism>
<comment type="caution">
    <text evidence="6">The sequence shown here is derived from an EMBL/GenBank/DDBJ whole genome shotgun (WGS) entry which is preliminary data.</text>
</comment>
<comment type="similarity">
    <text evidence="1">Belongs to the ABC transporter superfamily.</text>
</comment>
<dbReference type="SUPFAM" id="SSF52540">
    <property type="entry name" value="P-loop containing nucleoside triphosphate hydrolases"/>
    <property type="match status" value="1"/>
</dbReference>
<dbReference type="AlphaFoldDB" id="A0A2G9Y7N4"/>
<dbReference type="SMART" id="SM00382">
    <property type="entry name" value="AAA"/>
    <property type="match status" value="1"/>
</dbReference>
<dbReference type="InterPro" id="IPR003439">
    <property type="entry name" value="ABC_transporter-like_ATP-bd"/>
</dbReference>
<evidence type="ECO:0000256" key="2">
    <source>
        <dbReference type="ARBA" id="ARBA00022448"/>
    </source>
</evidence>
<dbReference type="CDD" id="cd03230">
    <property type="entry name" value="ABC_DR_subfamily_A"/>
    <property type="match status" value="1"/>
</dbReference>
<dbReference type="InterPro" id="IPR003593">
    <property type="entry name" value="AAA+_ATPase"/>
</dbReference>
<dbReference type="InterPro" id="IPR027417">
    <property type="entry name" value="P-loop_NTPase"/>
</dbReference>
<keyword evidence="3" id="KW-0547">Nucleotide-binding</keyword>
<name>A0A2G9Y7N4_9BACT</name>
<dbReference type="PANTHER" id="PTHR42711">
    <property type="entry name" value="ABC TRANSPORTER ATP-BINDING PROTEIN"/>
    <property type="match status" value="1"/>
</dbReference>
<evidence type="ECO:0000313" key="6">
    <source>
        <dbReference type="EMBL" id="PIP15230.1"/>
    </source>
</evidence>
<dbReference type="EMBL" id="PCRE01000014">
    <property type="protein sequence ID" value="PIP15230.1"/>
    <property type="molecule type" value="Genomic_DNA"/>
</dbReference>
<dbReference type="Proteomes" id="UP000231025">
    <property type="component" value="Unassembled WGS sequence"/>
</dbReference>
<evidence type="ECO:0000256" key="3">
    <source>
        <dbReference type="ARBA" id="ARBA00022741"/>
    </source>
</evidence>